<reference evidence="1 2" key="1">
    <citation type="journal article" date="2018" name="PLoS Genet.">
        <title>Population sequencing reveals clonal diversity and ancestral inbreeding in the grapevine cultivar Chardonnay.</title>
        <authorList>
            <person name="Roach M.J."/>
            <person name="Johnson D.L."/>
            <person name="Bohlmann J."/>
            <person name="van Vuuren H.J."/>
            <person name="Jones S.J."/>
            <person name="Pretorius I.S."/>
            <person name="Schmidt S.A."/>
            <person name="Borneman A.R."/>
        </authorList>
    </citation>
    <scope>NUCLEOTIDE SEQUENCE [LARGE SCALE GENOMIC DNA]</scope>
    <source>
        <strain evidence="2">cv. Chardonnay</strain>
        <tissue evidence="1">Leaf</tissue>
    </source>
</reference>
<dbReference type="InterPro" id="IPR052582">
    <property type="entry name" value="tRNA-DUS-like"/>
</dbReference>
<dbReference type="PANTHER" id="PTHR45936">
    <property type="entry name" value="TRNA-DIHYDROURIDINE(20) SYNTHASE [NAD(P)+]-LIKE"/>
    <property type="match status" value="1"/>
</dbReference>
<dbReference type="Proteomes" id="UP000288805">
    <property type="component" value="Unassembled WGS sequence"/>
</dbReference>
<evidence type="ECO:0000313" key="2">
    <source>
        <dbReference type="Proteomes" id="UP000288805"/>
    </source>
</evidence>
<dbReference type="PANTHER" id="PTHR45936:SF1">
    <property type="entry name" value="TRNA-DIHYDROURIDINE(20) SYNTHASE [NAD(P)+]-LIKE"/>
    <property type="match status" value="1"/>
</dbReference>
<evidence type="ECO:0000313" key="1">
    <source>
        <dbReference type="EMBL" id="RVW57336.1"/>
    </source>
</evidence>
<protein>
    <submittedName>
        <fullName evidence="1">Uncharacterized protein</fullName>
    </submittedName>
</protein>
<dbReference type="EMBL" id="QGNW01001057">
    <property type="protein sequence ID" value="RVW57336.1"/>
    <property type="molecule type" value="Genomic_DNA"/>
</dbReference>
<proteinExistence type="predicted"/>
<comment type="caution">
    <text evidence="1">The sequence shown here is derived from an EMBL/GenBank/DDBJ whole genome shotgun (WGS) entry which is preliminary data.</text>
</comment>
<sequence length="137" mass="15613">MKIGKRLLSPKQVKQVAERNLKLPPWDNNFLSGASSVMVARGALWNASVFSPEGKVPWEDVKVEYIRKLYLWLVVTAIGISTKHTLKEMIMHHSCLELPEGKAVIKSETLADLAKLYGEEKYYQFVRGNRLLLKGSW</sequence>
<accession>A0A438FBK5</accession>
<organism evidence="1 2">
    <name type="scientific">Vitis vinifera</name>
    <name type="common">Grape</name>
    <dbReference type="NCBI Taxonomy" id="29760"/>
    <lineage>
        <taxon>Eukaryota</taxon>
        <taxon>Viridiplantae</taxon>
        <taxon>Streptophyta</taxon>
        <taxon>Embryophyta</taxon>
        <taxon>Tracheophyta</taxon>
        <taxon>Spermatophyta</taxon>
        <taxon>Magnoliopsida</taxon>
        <taxon>eudicotyledons</taxon>
        <taxon>Gunneridae</taxon>
        <taxon>Pentapetalae</taxon>
        <taxon>rosids</taxon>
        <taxon>Vitales</taxon>
        <taxon>Vitaceae</taxon>
        <taxon>Viteae</taxon>
        <taxon>Vitis</taxon>
    </lineage>
</organism>
<name>A0A438FBK5_VITVI</name>
<gene>
    <name evidence="1" type="ORF">CK203_079275</name>
</gene>
<dbReference type="AlphaFoldDB" id="A0A438FBK5"/>